<proteinExistence type="predicted"/>
<keyword evidence="2" id="KW-1185">Reference proteome</keyword>
<dbReference type="Proteomes" id="UP001055811">
    <property type="component" value="Linkage Group LG05"/>
</dbReference>
<evidence type="ECO:0000313" key="2">
    <source>
        <dbReference type="Proteomes" id="UP001055811"/>
    </source>
</evidence>
<gene>
    <name evidence="1" type="ORF">L2E82_30633</name>
</gene>
<dbReference type="EMBL" id="CM042013">
    <property type="protein sequence ID" value="KAI3740209.1"/>
    <property type="molecule type" value="Genomic_DNA"/>
</dbReference>
<reference evidence="1 2" key="2">
    <citation type="journal article" date="2022" name="Mol. Ecol. Resour.">
        <title>The genomes of chicory, endive, great burdock and yacon provide insights into Asteraceae paleo-polyploidization history and plant inulin production.</title>
        <authorList>
            <person name="Fan W."/>
            <person name="Wang S."/>
            <person name="Wang H."/>
            <person name="Wang A."/>
            <person name="Jiang F."/>
            <person name="Liu H."/>
            <person name="Zhao H."/>
            <person name="Xu D."/>
            <person name="Zhang Y."/>
        </authorList>
    </citation>
    <scope>NUCLEOTIDE SEQUENCE [LARGE SCALE GENOMIC DNA]</scope>
    <source>
        <strain evidence="2">cv. Punajuju</strain>
        <tissue evidence="1">Leaves</tissue>
    </source>
</reference>
<protein>
    <submittedName>
        <fullName evidence="1">Uncharacterized protein</fullName>
    </submittedName>
</protein>
<organism evidence="1 2">
    <name type="scientific">Cichorium intybus</name>
    <name type="common">Chicory</name>
    <dbReference type="NCBI Taxonomy" id="13427"/>
    <lineage>
        <taxon>Eukaryota</taxon>
        <taxon>Viridiplantae</taxon>
        <taxon>Streptophyta</taxon>
        <taxon>Embryophyta</taxon>
        <taxon>Tracheophyta</taxon>
        <taxon>Spermatophyta</taxon>
        <taxon>Magnoliopsida</taxon>
        <taxon>eudicotyledons</taxon>
        <taxon>Gunneridae</taxon>
        <taxon>Pentapetalae</taxon>
        <taxon>asterids</taxon>
        <taxon>campanulids</taxon>
        <taxon>Asterales</taxon>
        <taxon>Asteraceae</taxon>
        <taxon>Cichorioideae</taxon>
        <taxon>Cichorieae</taxon>
        <taxon>Cichoriinae</taxon>
        <taxon>Cichorium</taxon>
    </lineage>
</organism>
<evidence type="ECO:0000313" key="1">
    <source>
        <dbReference type="EMBL" id="KAI3740209.1"/>
    </source>
</evidence>
<comment type="caution">
    <text evidence="1">The sequence shown here is derived from an EMBL/GenBank/DDBJ whole genome shotgun (WGS) entry which is preliminary data.</text>
</comment>
<reference evidence="2" key="1">
    <citation type="journal article" date="2022" name="Mol. Ecol. Resour.">
        <title>The genomes of chicory, endive, great burdock and yacon provide insights into Asteraceae palaeo-polyploidization history and plant inulin production.</title>
        <authorList>
            <person name="Fan W."/>
            <person name="Wang S."/>
            <person name="Wang H."/>
            <person name="Wang A."/>
            <person name="Jiang F."/>
            <person name="Liu H."/>
            <person name="Zhao H."/>
            <person name="Xu D."/>
            <person name="Zhang Y."/>
        </authorList>
    </citation>
    <scope>NUCLEOTIDE SEQUENCE [LARGE SCALE GENOMIC DNA]</scope>
    <source>
        <strain evidence="2">cv. Punajuju</strain>
    </source>
</reference>
<accession>A0ACB9D0X2</accession>
<name>A0ACB9D0X2_CICIN</name>
<sequence>MKVLTGAFCIWRTGAHVINLRSELEDLEGGSEIEVHPSSRHLCGPKCCYQPGLSISPCSVDFVSSTPPPPFASYSKTVVISRLLHR</sequence>